<comment type="caution">
    <text evidence="1">The sequence shown here is derived from an EMBL/GenBank/DDBJ whole genome shotgun (WGS) entry which is preliminary data.</text>
</comment>
<evidence type="ECO:0000313" key="2">
    <source>
        <dbReference type="Proteomes" id="UP001604336"/>
    </source>
</evidence>
<proteinExistence type="predicted"/>
<accession>A0ABD1Q3K0</accession>
<name>A0ABD1Q3K0_9LAMI</name>
<dbReference type="Proteomes" id="UP001604336">
    <property type="component" value="Unassembled WGS sequence"/>
</dbReference>
<evidence type="ECO:0000313" key="1">
    <source>
        <dbReference type="EMBL" id="KAL2470762.1"/>
    </source>
</evidence>
<dbReference type="EMBL" id="JBFOLK010000012">
    <property type="protein sequence ID" value="KAL2470762.1"/>
    <property type="molecule type" value="Genomic_DNA"/>
</dbReference>
<protein>
    <submittedName>
        <fullName evidence="1">Retrotrans gag domain-containing protein</fullName>
    </submittedName>
</protein>
<reference evidence="2" key="1">
    <citation type="submission" date="2024-07" db="EMBL/GenBank/DDBJ databases">
        <title>Two chromosome-level genome assemblies of Korean endemic species Abeliophyllum distichum and Forsythia ovata (Oleaceae).</title>
        <authorList>
            <person name="Jang H."/>
        </authorList>
    </citation>
    <scope>NUCLEOTIDE SEQUENCE [LARGE SCALE GENOMIC DNA]</scope>
</reference>
<organism evidence="1 2">
    <name type="scientific">Abeliophyllum distichum</name>
    <dbReference type="NCBI Taxonomy" id="126358"/>
    <lineage>
        <taxon>Eukaryota</taxon>
        <taxon>Viridiplantae</taxon>
        <taxon>Streptophyta</taxon>
        <taxon>Embryophyta</taxon>
        <taxon>Tracheophyta</taxon>
        <taxon>Spermatophyta</taxon>
        <taxon>Magnoliopsida</taxon>
        <taxon>eudicotyledons</taxon>
        <taxon>Gunneridae</taxon>
        <taxon>Pentapetalae</taxon>
        <taxon>asterids</taxon>
        <taxon>lamiids</taxon>
        <taxon>Lamiales</taxon>
        <taxon>Oleaceae</taxon>
        <taxon>Forsythieae</taxon>
        <taxon>Abeliophyllum</taxon>
    </lineage>
</organism>
<sequence length="127" mass="14679">MMGQKIVEAMSKKNSKQQSIVLEEDSFFLEVMAVPLPQDFEQPKMKKYDKSSDLVDHFRTFVDLMRLLVTPDVIMCRTFPATLRREVRDSMVTLIPKSICTFDDFSKKFVVYFASSKRAKKTAIGLI</sequence>
<keyword evidence="2" id="KW-1185">Reference proteome</keyword>
<gene>
    <name evidence="1" type="ORF">Adt_38898</name>
</gene>
<dbReference type="AlphaFoldDB" id="A0ABD1Q3K0"/>